<dbReference type="AlphaFoldDB" id="A0A3N0BNE0"/>
<proteinExistence type="predicted"/>
<accession>A0A3N0BNE0</accession>
<name>A0A3N0BNE0_9MICC</name>
<protein>
    <submittedName>
        <fullName evidence="1">Uncharacterized protein</fullName>
    </submittedName>
</protein>
<dbReference type="EMBL" id="RBED01000137">
    <property type="protein sequence ID" value="RNL50042.1"/>
    <property type="molecule type" value="Genomic_DNA"/>
</dbReference>
<sequence length="115" mass="12098">MERADLVGQTGDAGCSVGKVLPALVGRLSGCPGCLLGRLQPGGGPFPRRRCMGPRCGLYGPQQRLSGRSARFPAGGRAAWHRERTQEVDGVESVRGQCPEQQAAPHCVRCSLVGS</sequence>
<keyword evidence="2" id="KW-1185">Reference proteome</keyword>
<evidence type="ECO:0000313" key="1">
    <source>
        <dbReference type="EMBL" id="RNL50042.1"/>
    </source>
</evidence>
<gene>
    <name evidence="1" type="ORF">D7003_18245</name>
</gene>
<dbReference type="Proteomes" id="UP000273807">
    <property type="component" value="Unassembled WGS sequence"/>
</dbReference>
<organism evidence="1 2">
    <name type="scientific">Arthrobacter oryzae</name>
    <dbReference type="NCBI Taxonomy" id="409290"/>
    <lineage>
        <taxon>Bacteria</taxon>
        <taxon>Bacillati</taxon>
        <taxon>Actinomycetota</taxon>
        <taxon>Actinomycetes</taxon>
        <taxon>Micrococcales</taxon>
        <taxon>Micrococcaceae</taxon>
        <taxon>Arthrobacter</taxon>
    </lineage>
</organism>
<reference evidence="1 2" key="1">
    <citation type="submission" date="2018-10" db="EMBL/GenBank/DDBJ databases">
        <title>Genome sequencing of Arthrobacter oryzae TNB02.</title>
        <authorList>
            <person name="Cho Y.-J."/>
            <person name="Cho A."/>
            <person name="Kim O.-S."/>
        </authorList>
    </citation>
    <scope>NUCLEOTIDE SEQUENCE [LARGE SCALE GENOMIC DNA]</scope>
    <source>
        <strain evidence="1 2">TNB02</strain>
    </source>
</reference>
<comment type="caution">
    <text evidence="1">The sequence shown here is derived from an EMBL/GenBank/DDBJ whole genome shotgun (WGS) entry which is preliminary data.</text>
</comment>
<evidence type="ECO:0000313" key="2">
    <source>
        <dbReference type="Proteomes" id="UP000273807"/>
    </source>
</evidence>